<feature type="domain" description="Uncharacterized protein TP-0789" evidence="1">
    <location>
        <begin position="80"/>
        <end position="260"/>
    </location>
</feature>
<dbReference type="InterPro" id="IPR033399">
    <property type="entry name" value="TP_0789-like"/>
</dbReference>
<dbReference type="Gene3D" id="2.50.20.10">
    <property type="entry name" value="Lipoprotein localisation LolA/LolB/LppX"/>
    <property type="match status" value="1"/>
</dbReference>
<dbReference type="OrthoDB" id="9803781at2"/>
<evidence type="ECO:0000313" key="3">
    <source>
        <dbReference type="Proteomes" id="UP000220034"/>
    </source>
</evidence>
<accession>A0A2C9CV64</accession>
<dbReference type="Pfam" id="PF17131">
    <property type="entry name" value="LolA_like"/>
    <property type="match status" value="1"/>
</dbReference>
<dbReference type="PROSITE" id="PS51318">
    <property type="entry name" value="TAT"/>
    <property type="match status" value="1"/>
</dbReference>
<evidence type="ECO:0000259" key="1">
    <source>
        <dbReference type="Pfam" id="PF17131"/>
    </source>
</evidence>
<reference evidence="3" key="1">
    <citation type="submission" date="2017-09" db="EMBL/GenBank/DDBJ databases">
        <authorList>
            <person name="Varghese N."/>
            <person name="Submissions S."/>
        </authorList>
    </citation>
    <scope>NUCLEOTIDE SEQUENCE [LARGE SCALE GENOMIC DNA]</scope>
    <source>
        <strain evidence="3">C7</strain>
    </source>
</reference>
<dbReference type="Proteomes" id="UP000220034">
    <property type="component" value="Unassembled WGS sequence"/>
</dbReference>
<dbReference type="InterPro" id="IPR006311">
    <property type="entry name" value="TAT_signal"/>
</dbReference>
<sequence>MTYNRRTMLGLMGGTTLTAMLPTMACAQERGLDLSQQRYDRDRGWRDSVSVATMTLMVPGRGESVRQMSISALETDGDGDMSLTEFDLPRDLDGTKFLSHSFAVQPDDQWLYLPSSGQVRRISSRNKSGAFLGSEFTYEDLTSFKVGKYTYEYAREEAFADQPCHVIRQVPVYDHTGYSAVNVWLDTEHLRPLKAEFTNRAGVHFKTLTFTDYTLYQGQFWRAHTAAMANLTNGRETTMRFDQIAFGVGLDPSQFSPTRLG</sequence>
<protein>
    <submittedName>
        <fullName evidence="2">Outer membrane lipoprotein-sorting protein</fullName>
    </submittedName>
</protein>
<gene>
    <name evidence="2" type="ORF">SAMN06273572_10726</name>
</gene>
<dbReference type="RefSeq" id="WP_097931117.1">
    <property type="nucleotide sequence ID" value="NZ_OCTN01000007.1"/>
</dbReference>
<proteinExistence type="predicted"/>
<dbReference type="AlphaFoldDB" id="A0A2C9CV64"/>
<dbReference type="EMBL" id="OCTN01000007">
    <property type="protein sequence ID" value="SOH95005.1"/>
    <property type="molecule type" value="Genomic_DNA"/>
</dbReference>
<organism evidence="2 3">
    <name type="scientific">Pontivivens marinum</name>
    <dbReference type="NCBI Taxonomy" id="1690039"/>
    <lineage>
        <taxon>Bacteria</taxon>
        <taxon>Pseudomonadati</taxon>
        <taxon>Pseudomonadota</taxon>
        <taxon>Alphaproteobacteria</taxon>
        <taxon>Rhodobacterales</taxon>
        <taxon>Paracoccaceae</taxon>
        <taxon>Pontivivens</taxon>
    </lineage>
</organism>
<name>A0A2C9CV64_9RHOB</name>
<dbReference type="CDD" id="cd16329">
    <property type="entry name" value="LolA_like"/>
    <property type="match status" value="1"/>
</dbReference>
<keyword evidence="3" id="KW-1185">Reference proteome</keyword>
<keyword evidence="2" id="KW-0449">Lipoprotein</keyword>
<evidence type="ECO:0000313" key="2">
    <source>
        <dbReference type="EMBL" id="SOH95005.1"/>
    </source>
</evidence>